<evidence type="ECO:0000313" key="2">
    <source>
        <dbReference type="WBParaSite" id="PgR155_g003_t03"/>
    </source>
</evidence>
<sequence>DGEEKWRNCLHPECKVPQVFSIKGFKFHSLKDRLLNVITATIDAHSCKICSHILLLYYHPSQLYWSIFPQLKLTEAQYQRIKEEQNDIR</sequence>
<evidence type="ECO:0000313" key="1">
    <source>
        <dbReference type="Proteomes" id="UP000887569"/>
    </source>
</evidence>
<keyword evidence="1" id="KW-1185">Reference proteome</keyword>
<proteinExistence type="predicted"/>
<protein>
    <submittedName>
        <fullName evidence="2">Carboxylesterase type B domain-containing protein</fullName>
    </submittedName>
</protein>
<dbReference type="AlphaFoldDB" id="A0A915CH71"/>
<dbReference type="Proteomes" id="UP000887569">
    <property type="component" value="Unplaced"/>
</dbReference>
<reference evidence="2" key="1">
    <citation type="submission" date="2022-11" db="UniProtKB">
        <authorList>
            <consortium name="WormBaseParasite"/>
        </authorList>
    </citation>
    <scope>IDENTIFICATION</scope>
</reference>
<organism evidence="1 2">
    <name type="scientific">Parascaris univalens</name>
    <name type="common">Nematode worm</name>
    <dbReference type="NCBI Taxonomy" id="6257"/>
    <lineage>
        <taxon>Eukaryota</taxon>
        <taxon>Metazoa</taxon>
        <taxon>Ecdysozoa</taxon>
        <taxon>Nematoda</taxon>
        <taxon>Chromadorea</taxon>
        <taxon>Rhabditida</taxon>
        <taxon>Spirurina</taxon>
        <taxon>Ascaridomorpha</taxon>
        <taxon>Ascaridoidea</taxon>
        <taxon>Ascarididae</taxon>
        <taxon>Parascaris</taxon>
    </lineage>
</organism>
<accession>A0A915CH71</accession>
<dbReference type="WBParaSite" id="PgR155_g003_t03">
    <property type="protein sequence ID" value="PgR155_g003_t03"/>
    <property type="gene ID" value="PgR155_g003"/>
</dbReference>
<name>A0A915CH71_PARUN</name>